<proteinExistence type="predicted"/>
<dbReference type="SUPFAM" id="SSF46785">
    <property type="entry name" value="Winged helix' DNA-binding domain"/>
    <property type="match status" value="1"/>
</dbReference>
<dbReference type="PANTHER" id="PTHR43252">
    <property type="entry name" value="TRANSCRIPTIONAL REGULATOR YQJI"/>
    <property type="match status" value="1"/>
</dbReference>
<dbReference type="EMBL" id="CP033896">
    <property type="protein sequence ID" value="AZA14657.1"/>
    <property type="molecule type" value="Genomic_DNA"/>
</dbReference>
<keyword evidence="3" id="KW-1185">Reference proteome</keyword>
<evidence type="ECO:0000313" key="3">
    <source>
        <dbReference type="Proteomes" id="UP000269019"/>
    </source>
</evidence>
<evidence type="ECO:0000313" key="2">
    <source>
        <dbReference type="EMBL" id="AZA14657.1"/>
    </source>
</evidence>
<dbReference type="InterPro" id="IPR036388">
    <property type="entry name" value="WH-like_DNA-bd_sf"/>
</dbReference>
<feature type="domain" description="Transcription regulator PadR N-terminal" evidence="1">
    <location>
        <begin position="5"/>
        <end position="80"/>
    </location>
</feature>
<gene>
    <name evidence="2" type="ORF">CCHOA_11430</name>
</gene>
<evidence type="ECO:0000259" key="1">
    <source>
        <dbReference type="Pfam" id="PF03551"/>
    </source>
</evidence>
<dbReference type="Pfam" id="PF03551">
    <property type="entry name" value="PadR"/>
    <property type="match status" value="1"/>
</dbReference>
<reference evidence="2 3" key="1">
    <citation type="submission" date="2018-11" db="EMBL/GenBank/DDBJ databases">
        <authorList>
            <person name="Kleinhagauer T."/>
            <person name="Glaeser S.P."/>
            <person name="Spergser J."/>
            <person name="Ruckert C."/>
            <person name="Kaempfer P."/>
            <person name="Busse H.-J."/>
        </authorList>
    </citation>
    <scope>NUCLEOTIDE SEQUENCE [LARGE SCALE GENOMIC DNA]</scope>
    <source>
        <strain evidence="2 3">200CH</strain>
    </source>
</reference>
<dbReference type="AlphaFoldDB" id="A0A3G6J9B8"/>
<protein>
    <submittedName>
        <fullName evidence="2">Transcriptional regulator PadR-like family protein</fullName>
    </submittedName>
</protein>
<name>A0A3G6J9B8_9CORY</name>
<dbReference type="KEGG" id="ccho:CCHOA_11430"/>
<dbReference type="InterPro" id="IPR005149">
    <property type="entry name" value="Tscrpt_reg_PadR_N"/>
</dbReference>
<dbReference type="Proteomes" id="UP000269019">
    <property type="component" value="Chromosome"/>
</dbReference>
<dbReference type="PANTHER" id="PTHR43252:SF2">
    <property type="entry name" value="TRANSCRIPTION REGULATOR, PADR-LIKE FAMILY"/>
    <property type="match status" value="1"/>
</dbReference>
<accession>A0A3G6J9B8</accession>
<organism evidence="2 3">
    <name type="scientific">Corynebacterium choanae</name>
    <dbReference type="NCBI Taxonomy" id="1862358"/>
    <lineage>
        <taxon>Bacteria</taxon>
        <taxon>Bacillati</taxon>
        <taxon>Actinomycetota</taxon>
        <taxon>Actinomycetes</taxon>
        <taxon>Mycobacteriales</taxon>
        <taxon>Corynebacteriaceae</taxon>
        <taxon>Corynebacterium</taxon>
    </lineage>
</organism>
<sequence>MKDALLYLLDDQPRAVAQLKKTFETMTQDLFPVNVGQVYQTVQRLERDGLVVVAHDEPDPATGRPVSVYTTTPPGHDAAQAWLSSPSIQLATARDELVMKVTLTIESGGDLPAVIDQERAAVLNAIRQAMVQRSTATDLTSAVRLTAEKRIYDLEAIARWLDFIDNAWAQHAAGGKGASQ</sequence>
<dbReference type="InterPro" id="IPR036390">
    <property type="entry name" value="WH_DNA-bd_sf"/>
</dbReference>
<dbReference type="Gene3D" id="1.10.10.10">
    <property type="entry name" value="Winged helix-like DNA-binding domain superfamily/Winged helix DNA-binding domain"/>
    <property type="match status" value="1"/>
</dbReference>